<proteinExistence type="inferred from homology"/>
<feature type="region of interest" description="Disordered" evidence="2">
    <location>
        <begin position="1"/>
        <end position="21"/>
    </location>
</feature>
<evidence type="ECO:0000313" key="3">
    <source>
        <dbReference type="EMBL" id="KRM44568.1"/>
    </source>
</evidence>
<comment type="similarity">
    <text evidence="1">Belongs to the phD/YefM antitoxin family.</text>
</comment>
<sequence>MNLMAKQPYTEARKRANQKWDAAHKERARYISRRSQARGFIRNFATMEDLQELQELIKERQDFLNGGTD</sequence>
<accession>A0A0R1YQ80</accession>
<dbReference type="Proteomes" id="UP000051010">
    <property type="component" value="Unassembled WGS sequence"/>
</dbReference>
<gene>
    <name evidence="3" type="ORF">FD47_GL000374</name>
</gene>
<protein>
    <submittedName>
        <fullName evidence="3">Uncharacterized protein</fullName>
    </submittedName>
</protein>
<evidence type="ECO:0000313" key="4">
    <source>
        <dbReference type="Proteomes" id="UP000051010"/>
    </source>
</evidence>
<dbReference type="AlphaFoldDB" id="A0A0R1YQ80"/>
<evidence type="ECO:0000256" key="2">
    <source>
        <dbReference type="SAM" id="MobiDB-lite"/>
    </source>
</evidence>
<comment type="caution">
    <text evidence="3">The sequence shown here is derived from an EMBL/GenBank/DDBJ whole genome shotgun (WGS) entry which is preliminary data.</text>
</comment>
<dbReference type="PATRIC" id="fig|1423786.4.peg.386"/>
<dbReference type="SUPFAM" id="SSF143120">
    <property type="entry name" value="YefM-like"/>
    <property type="match status" value="1"/>
</dbReference>
<reference evidence="3 4" key="1">
    <citation type="journal article" date="2015" name="Genome Announc.">
        <title>Expanding the biotechnology potential of lactobacilli through comparative genomics of 213 strains and associated genera.</title>
        <authorList>
            <person name="Sun Z."/>
            <person name="Harris H.M."/>
            <person name="McCann A."/>
            <person name="Guo C."/>
            <person name="Argimon S."/>
            <person name="Zhang W."/>
            <person name="Yang X."/>
            <person name="Jeffery I.B."/>
            <person name="Cooney J.C."/>
            <person name="Kagawa T.F."/>
            <person name="Liu W."/>
            <person name="Song Y."/>
            <person name="Salvetti E."/>
            <person name="Wrobel A."/>
            <person name="Rasinkangas P."/>
            <person name="Parkhill J."/>
            <person name="Rea M.C."/>
            <person name="O'Sullivan O."/>
            <person name="Ritari J."/>
            <person name="Douillard F.P."/>
            <person name="Paul Ross R."/>
            <person name="Yang R."/>
            <person name="Briner A.E."/>
            <person name="Felis G.E."/>
            <person name="de Vos W.M."/>
            <person name="Barrangou R."/>
            <person name="Klaenhammer T.R."/>
            <person name="Caufield P.W."/>
            <person name="Cui Y."/>
            <person name="Zhang H."/>
            <person name="O'Toole P.W."/>
        </authorList>
    </citation>
    <scope>NUCLEOTIDE SEQUENCE [LARGE SCALE GENOMIC DNA]</scope>
    <source>
        <strain evidence="3 4">DSM 18390</strain>
    </source>
</reference>
<name>A0A0R1YQ80_9LACO</name>
<dbReference type="InterPro" id="IPR036165">
    <property type="entry name" value="YefM-like_sf"/>
</dbReference>
<dbReference type="EMBL" id="AZFZ01000012">
    <property type="protein sequence ID" value="KRM44568.1"/>
    <property type="molecule type" value="Genomic_DNA"/>
</dbReference>
<organism evidence="3 4">
    <name type="scientific">Lentilactobacillus parafarraginis DSM 18390 = JCM 14109</name>
    <dbReference type="NCBI Taxonomy" id="1423786"/>
    <lineage>
        <taxon>Bacteria</taxon>
        <taxon>Bacillati</taxon>
        <taxon>Bacillota</taxon>
        <taxon>Bacilli</taxon>
        <taxon>Lactobacillales</taxon>
        <taxon>Lactobacillaceae</taxon>
        <taxon>Lentilactobacillus</taxon>
    </lineage>
</organism>
<evidence type="ECO:0000256" key="1">
    <source>
        <dbReference type="ARBA" id="ARBA00009981"/>
    </source>
</evidence>